<accession>A0A179EQV6</accession>
<dbReference type="CDD" id="cd00413">
    <property type="entry name" value="Glyco_hydrolase_16"/>
    <property type="match status" value="1"/>
</dbReference>
<dbReference type="Gene3D" id="2.60.120.200">
    <property type="match status" value="1"/>
</dbReference>
<dbReference type="EMBL" id="LWMN01000012">
    <property type="protein sequence ID" value="OAQ55625.1"/>
    <property type="molecule type" value="Genomic_DNA"/>
</dbReference>
<dbReference type="InterPro" id="IPR000757">
    <property type="entry name" value="Beta-glucanase-like"/>
</dbReference>
<evidence type="ECO:0000313" key="2">
    <source>
        <dbReference type="Proteomes" id="UP000078516"/>
    </source>
</evidence>
<dbReference type="Proteomes" id="UP000078516">
    <property type="component" value="Unassembled WGS sequence"/>
</dbReference>
<dbReference type="AlphaFoldDB" id="A0A179EQV6"/>
<dbReference type="GO" id="GO:0009251">
    <property type="term" value="P:glucan catabolic process"/>
    <property type="evidence" value="ECO:0007669"/>
    <property type="project" value="TreeGrafter"/>
</dbReference>
<evidence type="ECO:0000313" key="1">
    <source>
        <dbReference type="EMBL" id="OAQ55625.1"/>
    </source>
</evidence>
<dbReference type="PANTHER" id="PTHR10963">
    <property type="entry name" value="GLYCOSYL HYDROLASE-RELATED"/>
    <property type="match status" value="1"/>
</dbReference>
<proteinExistence type="predicted"/>
<dbReference type="InterPro" id="IPR013320">
    <property type="entry name" value="ConA-like_dom_sf"/>
</dbReference>
<dbReference type="RefSeq" id="WP_067483224.1">
    <property type="nucleotide sequence ID" value="NZ_BSWX01000006.1"/>
</dbReference>
<gene>
    <name evidence="1" type="ORF">A6E74_06070</name>
</gene>
<dbReference type="InterPro" id="IPR050546">
    <property type="entry name" value="Glycosyl_Hydrlase_16"/>
</dbReference>
<keyword evidence="2" id="KW-1185">Reference proteome</keyword>
<dbReference type="SUPFAM" id="SSF49899">
    <property type="entry name" value="Concanavalin A-like lectins/glucanases"/>
    <property type="match status" value="1"/>
</dbReference>
<dbReference type="PROSITE" id="PS51762">
    <property type="entry name" value="GH16_2"/>
    <property type="match status" value="1"/>
</dbReference>
<comment type="caution">
    <text evidence="1">The sequence shown here is derived from an EMBL/GenBank/DDBJ whole genome shotgun (WGS) entry which is preliminary data.</text>
</comment>
<dbReference type="PANTHER" id="PTHR10963:SF24">
    <property type="entry name" value="GLYCOSIDASE C21B10.07-RELATED"/>
    <property type="match status" value="1"/>
</dbReference>
<organism evidence="1 2">
    <name type="scientific">Enterococcus thailandicus</name>
    <dbReference type="NCBI Taxonomy" id="417368"/>
    <lineage>
        <taxon>Bacteria</taxon>
        <taxon>Bacillati</taxon>
        <taxon>Bacillota</taxon>
        <taxon>Bacilli</taxon>
        <taxon>Lactobacillales</taxon>
        <taxon>Enterococcaceae</taxon>
        <taxon>Enterococcus</taxon>
    </lineage>
</organism>
<dbReference type="Gene3D" id="2.80.10.50">
    <property type="match status" value="1"/>
</dbReference>
<dbReference type="SUPFAM" id="SSF50370">
    <property type="entry name" value="Ricin B-like lectins"/>
    <property type="match status" value="1"/>
</dbReference>
<dbReference type="GO" id="GO:0004553">
    <property type="term" value="F:hydrolase activity, hydrolyzing O-glycosyl compounds"/>
    <property type="evidence" value="ECO:0007669"/>
    <property type="project" value="InterPro"/>
</dbReference>
<reference evidence="1 2" key="1">
    <citation type="submission" date="2016-04" db="EMBL/GenBank/DDBJ databases">
        <title>Draft genome of an Enterococcus thailandicus strain isolated from bovine feces.</title>
        <authorList>
            <person name="Beukers A.G."/>
            <person name="Zaheer R."/>
            <person name="Goji N."/>
            <person name="Cook S.R."/>
            <person name="Amoako K."/>
            <person name="Chaves A.V."/>
            <person name="Ward M.P."/>
            <person name="Mcallister T.A."/>
        </authorList>
    </citation>
    <scope>NUCLEOTIDE SEQUENCE [LARGE SCALE GENOMIC DNA]</scope>
    <source>
        <strain evidence="1 2">F0711D 46</strain>
    </source>
</reference>
<dbReference type="KEGG" id="eth:CK496_01230"/>
<dbReference type="GeneID" id="77486256"/>
<dbReference type="CDD" id="cd23432">
    <property type="entry name" value="beta-trefoil_Ricin_EndoBetaGal-like"/>
    <property type="match status" value="1"/>
</dbReference>
<dbReference type="InterPro" id="IPR035992">
    <property type="entry name" value="Ricin_B-like_lectins"/>
</dbReference>
<protein>
    <submittedName>
        <fullName evidence="1">Beta-galactosidase</fullName>
    </submittedName>
</protein>
<sequence length="463" mass="52851">MKKLFCVLAVVSVGLSLEKVVAAEEQIPEKNGYTLDFHDEFNGPTLDQSKWSDKYLEHWADNPDDAKANYRFEEGKLIESIQPDQKAWAPTLDKDNYGYGTTGVKSSAIQSFNKNWIHNFSGSKKLMSPISPENEMLGDEKTGGYATTYGYFEIRAKLSNSSGGGHQAWWLVGMQNDTNDWENSKETGEIDIIETFFDYSKNVQRPVGTKNVTEDNRQKGLWQVCTYGWNDPFFSRSWTDSTTATIGGAEAVVPGAVGVDSLTNEFHTYGMEWEPGSLKFYFDGQLFRTINQAPDYPMGMILNIYTDAGSGKHNEVYPKEWAIDYVRVYKKDAGYDIPKQGIKNRETGEFLSLATESDKVILSTTNENLEKWQMIPKGEYFLIKNARTNELLHNEHQKGYVEHGVVPETYYSAQWKKETVGNYTRFVNRWKPTQVIHIENNLGYLECSPIHTGAWRSQWEMID</sequence>
<name>A0A179EQV6_ENTTH</name>
<dbReference type="Pfam" id="PF00722">
    <property type="entry name" value="Glyco_hydro_16"/>
    <property type="match status" value="1"/>
</dbReference>